<reference evidence="5 6" key="1">
    <citation type="journal article" date="2018" name="Sci. Adv.">
        <title>Multi-heme cytochromes provide a pathway for survival in energy-limited environments.</title>
        <authorList>
            <person name="Deng X."/>
            <person name="Dohmae N."/>
            <person name="Nealson K.H."/>
            <person name="Hashimoto K."/>
            <person name="Okamoto A."/>
        </authorList>
    </citation>
    <scope>NUCLEOTIDE SEQUENCE [LARGE SCALE GENOMIC DNA]</scope>
    <source>
        <strain evidence="5 6">IS5</strain>
    </source>
</reference>
<accession>A0A2Z6AWB4</accession>
<dbReference type="PANTHER" id="PTHR40447:SF1">
    <property type="entry name" value="ANAEROBIC SULFITE REDUCTASE SUBUNIT A"/>
    <property type="match status" value="1"/>
</dbReference>
<dbReference type="SUPFAM" id="SSF46548">
    <property type="entry name" value="alpha-helical ferredoxin"/>
    <property type="match status" value="1"/>
</dbReference>
<dbReference type="PROSITE" id="PS00198">
    <property type="entry name" value="4FE4S_FER_1"/>
    <property type="match status" value="2"/>
</dbReference>
<dbReference type="AlphaFoldDB" id="A0A2Z6AWB4"/>
<keyword evidence="6" id="KW-1185">Reference proteome</keyword>
<feature type="domain" description="4Fe-4S ferredoxin-type" evidence="4">
    <location>
        <begin position="226"/>
        <end position="258"/>
    </location>
</feature>
<dbReference type="InterPro" id="IPR017900">
    <property type="entry name" value="4Fe4S_Fe_S_CS"/>
</dbReference>
<dbReference type="Pfam" id="PF17179">
    <property type="entry name" value="Fer4_22"/>
    <property type="match status" value="1"/>
</dbReference>
<dbReference type="KEGG" id="dfl:DFE_0759"/>
<feature type="domain" description="4Fe-4S ferredoxin-type" evidence="4">
    <location>
        <begin position="305"/>
        <end position="334"/>
    </location>
</feature>
<dbReference type="GO" id="GO:0046872">
    <property type="term" value="F:metal ion binding"/>
    <property type="evidence" value="ECO:0007669"/>
    <property type="project" value="UniProtKB-KW"/>
</dbReference>
<evidence type="ECO:0000256" key="3">
    <source>
        <dbReference type="ARBA" id="ARBA00023014"/>
    </source>
</evidence>
<evidence type="ECO:0000256" key="2">
    <source>
        <dbReference type="ARBA" id="ARBA00023004"/>
    </source>
</evidence>
<protein>
    <submittedName>
        <fullName evidence="5">Iron-sulfur binding protein</fullName>
    </submittedName>
</protein>
<dbReference type="GO" id="GO:0051536">
    <property type="term" value="F:iron-sulfur cluster binding"/>
    <property type="evidence" value="ECO:0007669"/>
    <property type="project" value="UniProtKB-KW"/>
</dbReference>
<dbReference type="OrthoDB" id="9795302at2"/>
<evidence type="ECO:0000313" key="5">
    <source>
        <dbReference type="EMBL" id="BBD07485.1"/>
    </source>
</evidence>
<dbReference type="Proteomes" id="UP000269883">
    <property type="component" value="Chromosome"/>
</dbReference>
<gene>
    <name evidence="5" type="ORF">DFE_0759</name>
</gene>
<keyword evidence="2" id="KW-0408">Iron</keyword>
<evidence type="ECO:0000313" key="6">
    <source>
        <dbReference type="Proteomes" id="UP000269883"/>
    </source>
</evidence>
<sequence length="342" mass="37056">MKFLHDDGLAPWLEALMAKRRVVAPVDEGGCLLFRPLDNPQNVVLDRSAAVSPKWVLLPQTEELFRYEKSVDPESGEPRVRQQVPSAPPETVVFGLHPCDMQGVDTLDQVFLNGRTRDPYYAARREATAFIALACGGPQDGACFCHWTGGGPAQAPGADVLLIRLGKGYAALPQTELGEALIGLASTVENDIDIEVQSTCTAAHEAMGTAPDIVDAEQRFRDAFDDTDFWEQAAGPCNGCGACTYVCPTCQCFDITEETAGNAGRRIRTWDSCMSAGFTLEASGHNPRPSNASRWRNRLGHKFSYHPENSGGLGCTGCGRCVRACPSCVDIRDLLTALMERS</sequence>
<keyword evidence="1" id="KW-0479">Metal-binding</keyword>
<evidence type="ECO:0000256" key="1">
    <source>
        <dbReference type="ARBA" id="ARBA00022723"/>
    </source>
</evidence>
<dbReference type="PROSITE" id="PS51379">
    <property type="entry name" value="4FE4S_FER_2"/>
    <property type="match status" value="2"/>
</dbReference>
<organism evidence="5 6">
    <name type="scientific">Desulfovibrio ferrophilus</name>
    <dbReference type="NCBI Taxonomy" id="241368"/>
    <lineage>
        <taxon>Bacteria</taxon>
        <taxon>Pseudomonadati</taxon>
        <taxon>Thermodesulfobacteriota</taxon>
        <taxon>Desulfovibrionia</taxon>
        <taxon>Desulfovibrionales</taxon>
        <taxon>Desulfovibrionaceae</taxon>
        <taxon>Desulfovibrio</taxon>
    </lineage>
</organism>
<keyword evidence="3" id="KW-0411">Iron-sulfur</keyword>
<proteinExistence type="predicted"/>
<dbReference type="EMBL" id="AP017378">
    <property type="protein sequence ID" value="BBD07485.1"/>
    <property type="molecule type" value="Genomic_DNA"/>
</dbReference>
<evidence type="ECO:0000259" key="4">
    <source>
        <dbReference type="PROSITE" id="PS51379"/>
    </source>
</evidence>
<dbReference type="RefSeq" id="WP_126376777.1">
    <property type="nucleotide sequence ID" value="NZ_AP017378.1"/>
</dbReference>
<name>A0A2Z6AWB4_9BACT</name>
<dbReference type="InterPro" id="IPR017896">
    <property type="entry name" value="4Fe4S_Fe-S-bd"/>
</dbReference>
<dbReference type="PANTHER" id="PTHR40447">
    <property type="entry name" value="ANAEROBIC SULFITE REDUCTASE SUBUNIT A"/>
    <property type="match status" value="1"/>
</dbReference>